<dbReference type="Gene3D" id="1.10.10.10">
    <property type="entry name" value="Winged helix-like DNA-binding domain superfamily/Winged helix DNA-binding domain"/>
    <property type="match status" value="1"/>
</dbReference>
<evidence type="ECO:0000313" key="5">
    <source>
        <dbReference type="EMBL" id="MBB5843553.1"/>
    </source>
</evidence>
<dbReference type="InterPro" id="IPR001845">
    <property type="entry name" value="HTH_ArsR_DNA-bd_dom"/>
</dbReference>
<dbReference type="InterPro" id="IPR036388">
    <property type="entry name" value="WH-like_DNA-bd_sf"/>
</dbReference>
<dbReference type="InterPro" id="IPR011991">
    <property type="entry name" value="ArsR-like_HTH"/>
</dbReference>
<gene>
    <name evidence="5" type="ORF">HD599_001876</name>
</gene>
<keyword evidence="6" id="KW-1185">Reference proteome</keyword>
<comment type="caution">
    <text evidence="5">The sequence shown here is derived from an EMBL/GenBank/DDBJ whole genome shotgun (WGS) entry which is preliminary data.</text>
</comment>
<name>A0A841APN6_9MICO</name>
<dbReference type="Proteomes" id="UP000536685">
    <property type="component" value="Unassembled WGS sequence"/>
</dbReference>
<dbReference type="SMART" id="SM00418">
    <property type="entry name" value="HTH_ARSR"/>
    <property type="match status" value="1"/>
</dbReference>
<dbReference type="Pfam" id="PF12840">
    <property type="entry name" value="HTH_20"/>
    <property type="match status" value="1"/>
</dbReference>
<evidence type="ECO:0000313" key="6">
    <source>
        <dbReference type="Proteomes" id="UP000536685"/>
    </source>
</evidence>
<protein>
    <submittedName>
        <fullName evidence="5">DNA-binding transcriptional ArsR family regulator</fullName>
    </submittedName>
</protein>
<proteinExistence type="predicted"/>
<dbReference type="CDD" id="cd00090">
    <property type="entry name" value="HTH_ARSR"/>
    <property type="match status" value="1"/>
</dbReference>
<accession>A0A841APN6</accession>
<reference evidence="5 6" key="1">
    <citation type="submission" date="2020-08" db="EMBL/GenBank/DDBJ databases">
        <title>Sequencing the genomes of 1000 actinobacteria strains.</title>
        <authorList>
            <person name="Klenk H.-P."/>
        </authorList>
    </citation>
    <scope>NUCLEOTIDE SEQUENCE [LARGE SCALE GENOMIC DNA]</scope>
    <source>
        <strain evidence="5 6">DSM 105784</strain>
    </source>
</reference>
<evidence type="ECO:0000259" key="4">
    <source>
        <dbReference type="SMART" id="SM00418"/>
    </source>
</evidence>
<evidence type="ECO:0000256" key="3">
    <source>
        <dbReference type="ARBA" id="ARBA00023163"/>
    </source>
</evidence>
<evidence type="ECO:0000256" key="1">
    <source>
        <dbReference type="ARBA" id="ARBA00023015"/>
    </source>
</evidence>
<dbReference type="PANTHER" id="PTHR33154:SF15">
    <property type="entry name" value="REGULATORY PROTEIN ARSR"/>
    <property type="match status" value="1"/>
</dbReference>
<dbReference type="PANTHER" id="PTHR33154">
    <property type="entry name" value="TRANSCRIPTIONAL REGULATOR, ARSR FAMILY"/>
    <property type="match status" value="1"/>
</dbReference>
<sequence length="210" mass="23249">MTNPQRPTEGIRTLDMTSLKALAHPLRVKIVDTLSTYGSHTASGLAARLGESSGATSYHLRQLEKHGFVREDTARGSARERWWERSPEGITVNPIEYPPGAAERSASDLLTREWQVNRDALLHDFIAHGTDKLSRDWMAASTVNTVNLRLTSQQMLELVAELETVTERYAALYKKEGVPGTRPVQIQLNAFPVMDADEVPQTPDDVGGTV</sequence>
<dbReference type="EMBL" id="JACHMJ010000001">
    <property type="protein sequence ID" value="MBB5843553.1"/>
    <property type="molecule type" value="Genomic_DNA"/>
</dbReference>
<keyword evidence="2 5" id="KW-0238">DNA-binding</keyword>
<feature type="domain" description="HTH arsR-type" evidence="4">
    <location>
        <begin position="17"/>
        <end position="111"/>
    </location>
</feature>
<keyword evidence="3" id="KW-0804">Transcription</keyword>
<dbReference type="SUPFAM" id="SSF46785">
    <property type="entry name" value="Winged helix' DNA-binding domain"/>
    <property type="match status" value="1"/>
</dbReference>
<dbReference type="PRINTS" id="PR00778">
    <property type="entry name" value="HTHARSR"/>
</dbReference>
<organism evidence="5 6">
    <name type="scientific">Conyzicola lurida</name>
    <dbReference type="NCBI Taxonomy" id="1172621"/>
    <lineage>
        <taxon>Bacteria</taxon>
        <taxon>Bacillati</taxon>
        <taxon>Actinomycetota</taxon>
        <taxon>Actinomycetes</taxon>
        <taxon>Micrococcales</taxon>
        <taxon>Microbacteriaceae</taxon>
        <taxon>Conyzicola</taxon>
    </lineage>
</organism>
<dbReference type="GO" id="GO:0003700">
    <property type="term" value="F:DNA-binding transcription factor activity"/>
    <property type="evidence" value="ECO:0007669"/>
    <property type="project" value="InterPro"/>
</dbReference>
<dbReference type="GO" id="GO:0003677">
    <property type="term" value="F:DNA binding"/>
    <property type="evidence" value="ECO:0007669"/>
    <property type="project" value="UniProtKB-KW"/>
</dbReference>
<keyword evidence="1" id="KW-0805">Transcription regulation</keyword>
<evidence type="ECO:0000256" key="2">
    <source>
        <dbReference type="ARBA" id="ARBA00023125"/>
    </source>
</evidence>
<dbReference type="InterPro" id="IPR036390">
    <property type="entry name" value="WH_DNA-bd_sf"/>
</dbReference>
<dbReference type="InterPro" id="IPR051081">
    <property type="entry name" value="HTH_MetalResp_TranReg"/>
</dbReference>
<dbReference type="AlphaFoldDB" id="A0A841APN6"/>
<dbReference type="RefSeq" id="WP_184236479.1">
    <property type="nucleotide sequence ID" value="NZ_JACHMJ010000001.1"/>
</dbReference>